<dbReference type="SUPFAM" id="SSF55729">
    <property type="entry name" value="Acyl-CoA N-acyltransferases (Nat)"/>
    <property type="match status" value="1"/>
</dbReference>
<dbReference type="Gene3D" id="3.40.630.30">
    <property type="match status" value="1"/>
</dbReference>
<sequence>MQPVTATNERWNVRIEGRVFTGTGKAVVRAVAEHAGIDSLAVLADVVSSLLVAKGADWTSVIANEYLELYEDSRGTFSLVWDDATGQLVAHGSVFQSAACPWAALLAHIRTRDGFKGLGLGTLVTDQVTRAALAAGAGIVVLATDDKIHRVDQGERAAHSMYSRMGYAILGETRLADTVDWLMAIDPTLQTAADQHRTENDGQLAKVDSAEMVRLKADFVSSTRDRFTAPTANATIKPVTAGDLAGLFLLMNLCPADDFRLKLTSWHVHHGPELERTFIATLRQAIVDQDRLQDASLVLRDAEGRTLAVCAAQQVAPFTRRTYGIDFYALPAFVANNADRIRQLVEATIHRVRQSPLVVRPCALSFMGTDPAKVELMQSLGFAATGHATMYHDAASETPTKADEYQLAID</sequence>
<dbReference type="PROSITE" id="PS51186">
    <property type="entry name" value="GNAT"/>
    <property type="match status" value="1"/>
</dbReference>
<comment type="caution">
    <text evidence="2">The sequence shown here is derived from an EMBL/GenBank/DDBJ whole genome shotgun (WGS) entry which is preliminary data.</text>
</comment>
<keyword evidence="3" id="KW-1185">Reference proteome</keyword>
<evidence type="ECO:0000313" key="3">
    <source>
        <dbReference type="Proteomes" id="UP001155241"/>
    </source>
</evidence>
<reference evidence="2" key="1">
    <citation type="submission" date="2022-06" db="EMBL/GenBank/DDBJ databases">
        <title>Aeoliella straminimaris, a novel planctomycete from sediments.</title>
        <authorList>
            <person name="Vitorino I.R."/>
            <person name="Lage O.M."/>
        </authorList>
    </citation>
    <scope>NUCLEOTIDE SEQUENCE</scope>
    <source>
        <strain evidence="2">ICT_H6.2</strain>
    </source>
</reference>
<gene>
    <name evidence="2" type="ORF">NG895_29260</name>
</gene>
<evidence type="ECO:0000313" key="2">
    <source>
        <dbReference type="EMBL" id="MCO6048011.1"/>
    </source>
</evidence>
<accession>A0A9X2JJK6</accession>
<dbReference type="Proteomes" id="UP001155241">
    <property type="component" value="Unassembled WGS sequence"/>
</dbReference>
<organism evidence="2 3">
    <name type="scientific">Aeoliella straminimaris</name>
    <dbReference type="NCBI Taxonomy" id="2954799"/>
    <lineage>
        <taxon>Bacteria</taxon>
        <taxon>Pseudomonadati</taxon>
        <taxon>Planctomycetota</taxon>
        <taxon>Planctomycetia</taxon>
        <taxon>Pirellulales</taxon>
        <taxon>Lacipirellulaceae</taxon>
        <taxon>Aeoliella</taxon>
    </lineage>
</organism>
<dbReference type="InterPro" id="IPR016181">
    <property type="entry name" value="Acyl_CoA_acyltransferase"/>
</dbReference>
<feature type="domain" description="N-acetyltransferase" evidence="1">
    <location>
        <begin position="26"/>
        <end position="188"/>
    </location>
</feature>
<proteinExistence type="predicted"/>
<protein>
    <submittedName>
        <fullName evidence="2">GNAT family N-acetyltransferase</fullName>
    </submittedName>
</protein>
<evidence type="ECO:0000259" key="1">
    <source>
        <dbReference type="PROSITE" id="PS51186"/>
    </source>
</evidence>
<dbReference type="InterPro" id="IPR000182">
    <property type="entry name" value="GNAT_dom"/>
</dbReference>
<dbReference type="AlphaFoldDB" id="A0A9X2JJK6"/>
<name>A0A9X2JJK6_9BACT</name>
<dbReference type="EMBL" id="JAMXLR010000095">
    <property type="protein sequence ID" value="MCO6048011.1"/>
    <property type="molecule type" value="Genomic_DNA"/>
</dbReference>
<dbReference type="GO" id="GO:0016747">
    <property type="term" value="F:acyltransferase activity, transferring groups other than amino-acyl groups"/>
    <property type="evidence" value="ECO:0007669"/>
    <property type="project" value="InterPro"/>
</dbReference>